<feature type="compositionally biased region" description="Low complexity" evidence="1">
    <location>
        <begin position="453"/>
        <end position="475"/>
    </location>
</feature>
<sequence length="536" mass="57233">MASCSQSTILPTALAPSPHQCQRQQQQQQQDSSDIATQQQIPALEHEQCQHTVKMPATYTAFTSRIGLASYEERELARLSKALRGASSHTAVDSRLGTSAKSIAIPSMPNTFGSEDSYSSSTGLFFRVPESTQVCLPQDDHYHESGIDADDDDSSSYSGRGSTSDGCAIADDDEDESDWEDEDEGKNRRAGYDAHGHLVFPRVAKPPTRSLASNLSLLLRQAQSDKTASTGMPRAPFSTGRTTLPNPLRCHPGLVAASLTPESIMSPPMPPPPPPSSPCGSVPLQSATTTAAPSVSGASYTSSSSTPSSSVGSASTSSASSSSGAGSRAPSAYPSRSSSPVMRINQLSALHAPLYHHGSMQSIIDNNGDPLLTMPFNGGLGPRAAPIIHLGPPSPNGPGRREIFSGSGLLESEMTGSLRESIMDENHSRYIFKHYGSRRYVEDDQDGQCNNDSTPGYPPSVYTPSSSSTAGISASDTPSFRRTQSAPNIPRTSLSSTSKSSLYMADKTPLRRIYYVDDYEAPKSWNWGMDYHSHGW</sequence>
<evidence type="ECO:0000256" key="1">
    <source>
        <dbReference type="SAM" id="MobiDB-lite"/>
    </source>
</evidence>
<organism evidence="2 3">
    <name type="scientific">Ophiostoma piceae (strain UAMH 11346)</name>
    <name type="common">Sap stain fungus</name>
    <dbReference type="NCBI Taxonomy" id="1262450"/>
    <lineage>
        <taxon>Eukaryota</taxon>
        <taxon>Fungi</taxon>
        <taxon>Dikarya</taxon>
        <taxon>Ascomycota</taxon>
        <taxon>Pezizomycotina</taxon>
        <taxon>Sordariomycetes</taxon>
        <taxon>Sordariomycetidae</taxon>
        <taxon>Ophiostomatales</taxon>
        <taxon>Ophiostomataceae</taxon>
        <taxon>Ophiostoma</taxon>
    </lineage>
</organism>
<feature type="compositionally biased region" description="Polar residues" evidence="1">
    <location>
        <begin position="476"/>
        <end position="491"/>
    </location>
</feature>
<feature type="region of interest" description="Disordered" evidence="1">
    <location>
        <begin position="223"/>
        <end position="340"/>
    </location>
</feature>
<gene>
    <name evidence="2" type="ORF">F503_03596</name>
</gene>
<feature type="region of interest" description="Disordered" evidence="1">
    <location>
        <begin position="140"/>
        <end position="190"/>
    </location>
</feature>
<keyword evidence="3" id="KW-1185">Reference proteome</keyword>
<feature type="compositionally biased region" description="Polar residues" evidence="1">
    <location>
        <begin position="1"/>
        <end position="10"/>
    </location>
</feature>
<feature type="compositionally biased region" description="Low complexity" evidence="1">
    <location>
        <begin position="20"/>
        <end position="40"/>
    </location>
</feature>
<feature type="compositionally biased region" description="Pro residues" evidence="1">
    <location>
        <begin position="267"/>
        <end position="277"/>
    </location>
</feature>
<dbReference type="EMBL" id="KE148160">
    <property type="protein sequence ID" value="EPE04534.1"/>
    <property type="molecule type" value="Genomic_DNA"/>
</dbReference>
<dbReference type="OrthoDB" id="10660230at2759"/>
<feature type="compositionally biased region" description="Acidic residues" evidence="1">
    <location>
        <begin position="170"/>
        <end position="184"/>
    </location>
</feature>
<dbReference type="VEuPathDB" id="FungiDB:F503_03596"/>
<feature type="region of interest" description="Disordered" evidence="1">
    <location>
        <begin position="1"/>
        <end position="40"/>
    </location>
</feature>
<feature type="compositionally biased region" description="Low complexity" evidence="1">
    <location>
        <begin position="492"/>
        <end position="501"/>
    </location>
</feature>
<proteinExistence type="predicted"/>
<reference evidence="2 3" key="1">
    <citation type="journal article" date="2013" name="BMC Genomics">
        <title>The genome and transcriptome of the pine saprophyte Ophiostoma piceae, and a comparison with the bark beetle-associated pine pathogen Grosmannia clavigera.</title>
        <authorList>
            <person name="Haridas S."/>
            <person name="Wang Y."/>
            <person name="Lim L."/>
            <person name="Massoumi Alamouti S."/>
            <person name="Jackman S."/>
            <person name="Docking R."/>
            <person name="Robertson G."/>
            <person name="Birol I."/>
            <person name="Bohlmann J."/>
            <person name="Breuil C."/>
        </authorList>
    </citation>
    <scope>NUCLEOTIDE SEQUENCE [LARGE SCALE GENOMIC DNA]</scope>
    <source>
        <strain evidence="2 3">UAMH 11346</strain>
    </source>
</reference>
<accession>S3BTD4</accession>
<name>S3BTD4_OPHP1</name>
<dbReference type="Proteomes" id="UP000016923">
    <property type="component" value="Unassembled WGS sequence"/>
</dbReference>
<feature type="region of interest" description="Disordered" evidence="1">
    <location>
        <begin position="442"/>
        <end position="501"/>
    </location>
</feature>
<evidence type="ECO:0000313" key="3">
    <source>
        <dbReference type="Proteomes" id="UP000016923"/>
    </source>
</evidence>
<protein>
    <submittedName>
        <fullName evidence="2">Uncharacterized protein</fullName>
    </submittedName>
</protein>
<feature type="compositionally biased region" description="Low complexity" evidence="1">
    <location>
        <begin position="292"/>
        <end position="340"/>
    </location>
</feature>
<dbReference type="eggNOG" id="ENOG502RK7P">
    <property type="taxonomic scope" value="Eukaryota"/>
</dbReference>
<dbReference type="AlphaFoldDB" id="S3BTD4"/>
<evidence type="ECO:0000313" key="2">
    <source>
        <dbReference type="EMBL" id="EPE04534.1"/>
    </source>
</evidence>
<dbReference type="HOGENOM" id="CLU_508148_0_0_1"/>
<feature type="compositionally biased region" description="Low complexity" evidence="1">
    <location>
        <begin position="155"/>
        <end position="166"/>
    </location>
</feature>